<dbReference type="Proteomes" id="UP001257060">
    <property type="component" value="Unassembled WGS sequence"/>
</dbReference>
<dbReference type="Pfam" id="PF00702">
    <property type="entry name" value="Hydrolase"/>
    <property type="match status" value="1"/>
</dbReference>
<accession>A0ABU2GI09</accession>
<reference evidence="6 7" key="1">
    <citation type="submission" date="2022-06" db="EMBL/GenBank/DDBJ databases">
        <title>Halogeometricum sp. a new haloarchaeum isolate from saline soil.</title>
        <authorList>
            <person name="Strakova D."/>
            <person name="Galisteo C."/>
            <person name="Sanchez-Porro C."/>
            <person name="Ventosa A."/>
        </authorList>
    </citation>
    <scope>NUCLEOTIDE SEQUENCE [LARGE SCALE GENOMIC DNA]</scope>
    <source>
        <strain evidence="6 7">S1BR25-6</strain>
    </source>
</reference>
<dbReference type="SUPFAM" id="SSF56784">
    <property type="entry name" value="HAD-like"/>
    <property type="match status" value="1"/>
</dbReference>
<dbReference type="PANTHER" id="PTHR46470">
    <property type="entry name" value="N-ACYLNEURAMINATE-9-PHOSPHATASE"/>
    <property type="match status" value="1"/>
</dbReference>
<dbReference type="SFLD" id="SFLDS00003">
    <property type="entry name" value="Haloacid_Dehalogenase"/>
    <property type="match status" value="1"/>
</dbReference>
<dbReference type="InterPro" id="IPR023198">
    <property type="entry name" value="PGP-like_dom2"/>
</dbReference>
<dbReference type="InterPro" id="IPR023214">
    <property type="entry name" value="HAD_sf"/>
</dbReference>
<dbReference type="PANTHER" id="PTHR46470:SF2">
    <property type="entry name" value="GLYCERALDEHYDE 3-PHOSPHATE PHOSPHATASE"/>
    <property type="match status" value="1"/>
</dbReference>
<dbReference type="InterPro" id="IPR036412">
    <property type="entry name" value="HAD-like_sf"/>
</dbReference>
<comment type="caution">
    <text evidence="6">The sequence shown here is derived from an EMBL/GenBank/DDBJ whole genome shotgun (WGS) entry which is preliminary data.</text>
</comment>
<organism evidence="6 7">
    <name type="scientific">Halogeometricum salsisoli</name>
    <dbReference type="NCBI Taxonomy" id="2950536"/>
    <lineage>
        <taxon>Archaea</taxon>
        <taxon>Methanobacteriati</taxon>
        <taxon>Methanobacteriota</taxon>
        <taxon>Stenosarchaea group</taxon>
        <taxon>Halobacteria</taxon>
        <taxon>Halobacteriales</taxon>
        <taxon>Haloferacaceae</taxon>
        <taxon>Halogeometricum</taxon>
    </lineage>
</organism>
<evidence type="ECO:0000256" key="1">
    <source>
        <dbReference type="ARBA" id="ARBA00001946"/>
    </source>
</evidence>
<evidence type="ECO:0000313" key="7">
    <source>
        <dbReference type="Proteomes" id="UP001257060"/>
    </source>
</evidence>
<gene>
    <name evidence="6" type="ORF">NDI76_16910</name>
</gene>
<comment type="cofactor">
    <cofactor evidence="1">
        <name>Mg(2+)</name>
        <dbReference type="ChEBI" id="CHEBI:18420"/>
    </cofactor>
</comment>
<dbReference type="RefSeq" id="WP_310925330.1">
    <property type="nucleotide sequence ID" value="NZ_JAMQOP010000003.1"/>
</dbReference>
<evidence type="ECO:0000256" key="5">
    <source>
        <dbReference type="ARBA" id="ARBA00022842"/>
    </source>
</evidence>
<name>A0ABU2GI09_9EURY</name>
<keyword evidence="4 6" id="KW-0378">Hydrolase</keyword>
<sequence length="213" mass="23472">MTTSVYFDLDGTLVSYALPFAAWFDQSVPTETTTEMTDAFSDALDAALDAYASDPYERAFEAVCEEYDLIGRPEVLAAAFVRTEVTSARVAPEVRNLLDILSRRHDIGVLTNGNETVQRRKLQVLGLDKWVDELVVSSEVGARKPQAEMFVTARERLPADTFVLVGDDYEEDIVPAREHGFETVYVGSETRPDATVAAENTTALATLLLALLD</sequence>
<evidence type="ECO:0000256" key="4">
    <source>
        <dbReference type="ARBA" id="ARBA00022801"/>
    </source>
</evidence>
<protein>
    <submittedName>
        <fullName evidence="6">HAD family hydrolase</fullName>
    </submittedName>
</protein>
<dbReference type="InterPro" id="IPR051400">
    <property type="entry name" value="HAD-like_hydrolase"/>
</dbReference>
<dbReference type="Gene3D" id="1.10.150.240">
    <property type="entry name" value="Putative phosphatase, domain 2"/>
    <property type="match status" value="1"/>
</dbReference>
<dbReference type="InterPro" id="IPR006439">
    <property type="entry name" value="HAD-SF_hydro_IA"/>
</dbReference>
<proteinExistence type="inferred from homology"/>
<keyword evidence="7" id="KW-1185">Reference proteome</keyword>
<keyword evidence="5" id="KW-0460">Magnesium</keyword>
<evidence type="ECO:0000256" key="2">
    <source>
        <dbReference type="ARBA" id="ARBA00007958"/>
    </source>
</evidence>
<dbReference type="SFLD" id="SFLDG01129">
    <property type="entry name" value="C1.5:_HAD__Beta-PGM__Phosphata"/>
    <property type="match status" value="1"/>
</dbReference>
<dbReference type="NCBIfam" id="TIGR01549">
    <property type="entry name" value="HAD-SF-IA-v1"/>
    <property type="match status" value="1"/>
</dbReference>
<dbReference type="EMBL" id="JAMQOP010000003">
    <property type="protein sequence ID" value="MDS0300430.1"/>
    <property type="molecule type" value="Genomic_DNA"/>
</dbReference>
<comment type="similarity">
    <text evidence="2">Belongs to the HAD-like hydrolase superfamily.</text>
</comment>
<dbReference type="GO" id="GO:0016787">
    <property type="term" value="F:hydrolase activity"/>
    <property type="evidence" value="ECO:0007669"/>
    <property type="project" value="UniProtKB-KW"/>
</dbReference>
<dbReference type="Gene3D" id="3.40.50.1000">
    <property type="entry name" value="HAD superfamily/HAD-like"/>
    <property type="match status" value="1"/>
</dbReference>
<evidence type="ECO:0000256" key="3">
    <source>
        <dbReference type="ARBA" id="ARBA00022723"/>
    </source>
</evidence>
<evidence type="ECO:0000313" key="6">
    <source>
        <dbReference type="EMBL" id="MDS0300430.1"/>
    </source>
</evidence>
<keyword evidence="3" id="KW-0479">Metal-binding</keyword>